<dbReference type="Pfam" id="PF01739">
    <property type="entry name" value="CheR"/>
    <property type="match status" value="1"/>
</dbReference>
<dbReference type="OrthoDB" id="9816309at2"/>
<keyword evidence="3 7" id="KW-0489">Methyltransferase</keyword>
<organism evidence="7 8">
    <name type="scientific">Phreatobacter aquaticus</name>
    <dbReference type="NCBI Taxonomy" id="2570229"/>
    <lineage>
        <taxon>Bacteria</taxon>
        <taxon>Pseudomonadati</taxon>
        <taxon>Pseudomonadota</taxon>
        <taxon>Alphaproteobacteria</taxon>
        <taxon>Hyphomicrobiales</taxon>
        <taxon>Phreatobacteraceae</taxon>
        <taxon>Phreatobacter</taxon>
    </lineage>
</organism>
<dbReference type="InterPro" id="IPR022642">
    <property type="entry name" value="CheR_C"/>
</dbReference>
<dbReference type="InterPro" id="IPR000780">
    <property type="entry name" value="CheR_MeTrfase"/>
</dbReference>
<feature type="domain" description="CheR-type methyltransferase" evidence="6">
    <location>
        <begin position="1"/>
        <end position="254"/>
    </location>
</feature>
<dbReference type="Pfam" id="PF03705">
    <property type="entry name" value="CheR_N"/>
    <property type="match status" value="1"/>
</dbReference>
<dbReference type="PANTHER" id="PTHR24422">
    <property type="entry name" value="CHEMOTAXIS PROTEIN METHYLTRANSFERASE"/>
    <property type="match status" value="1"/>
</dbReference>
<dbReference type="EC" id="2.1.1.80" evidence="2"/>
<dbReference type="GO" id="GO:0008983">
    <property type="term" value="F:protein-glutamate O-methyltransferase activity"/>
    <property type="evidence" value="ECO:0007669"/>
    <property type="project" value="UniProtKB-EC"/>
</dbReference>
<accession>A0A4D7QPH1</accession>
<dbReference type="PANTHER" id="PTHR24422:SF21">
    <property type="entry name" value="CHEMOTAXIS PROTEIN METHYLTRANSFERASE 1"/>
    <property type="match status" value="1"/>
</dbReference>
<sequence>MTPLDYDYLRGFLKARSGLVLSNDKQYLIESRLMPIVRKDGLNGISDLVQKLKGPGAEPLALRVTEAMTTNESFFFRDKTPFDHFKDVMLPALIKARAAKRHLRIWCAAASTGQEPYSLAMIVKEMGHQLAGWRIEILGTDLSGEVLDRAKAGVYTQFEVQRGLPIQMLLKYFVQNGDQWTISPEIRSMVHYRTLNLLNDFSALGTFDIIYCRNVLIYFDQPTKIDVLNRAAKLTAPDGYLLLGAAETVVGLTEAYKPVADRRGLYMPAAKAAVATPARPLALAGGRVA</sequence>
<comment type="catalytic activity">
    <reaction evidence="1">
        <text>L-glutamyl-[protein] + S-adenosyl-L-methionine = [protein]-L-glutamate 5-O-methyl ester + S-adenosyl-L-homocysteine</text>
        <dbReference type="Rhea" id="RHEA:24452"/>
        <dbReference type="Rhea" id="RHEA-COMP:10208"/>
        <dbReference type="Rhea" id="RHEA-COMP:10311"/>
        <dbReference type="ChEBI" id="CHEBI:29973"/>
        <dbReference type="ChEBI" id="CHEBI:57856"/>
        <dbReference type="ChEBI" id="CHEBI:59789"/>
        <dbReference type="ChEBI" id="CHEBI:82795"/>
        <dbReference type="EC" id="2.1.1.80"/>
    </reaction>
</comment>
<dbReference type="Proteomes" id="UP000298588">
    <property type="component" value="Chromosome"/>
</dbReference>
<name>A0A4D7QPH1_9HYPH</name>
<dbReference type="InterPro" id="IPR036804">
    <property type="entry name" value="CheR_N_sf"/>
</dbReference>
<dbReference type="Gene3D" id="1.10.155.10">
    <property type="entry name" value="Chemotaxis receptor methyltransferase CheR, N-terminal domain"/>
    <property type="match status" value="1"/>
</dbReference>
<keyword evidence="5" id="KW-0949">S-adenosyl-L-methionine</keyword>
<dbReference type="InterPro" id="IPR022641">
    <property type="entry name" value="CheR_N"/>
</dbReference>
<evidence type="ECO:0000259" key="6">
    <source>
        <dbReference type="PROSITE" id="PS50123"/>
    </source>
</evidence>
<evidence type="ECO:0000313" key="7">
    <source>
        <dbReference type="EMBL" id="QCK88351.1"/>
    </source>
</evidence>
<evidence type="ECO:0000313" key="8">
    <source>
        <dbReference type="Proteomes" id="UP000298588"/>
    </source>
</evidence>
<dbReference type="InterPro" id="IPR029063">
    <property type="entry name" value="SAM-dependent_MTases_sf"/>
</dbReference>
<evidence type="ECO:0000256" key="3">
    <source>
        <dbReference type="ARBA" id="ARBA00022603"/>
    </source>
</evidence>
<reference evidence="7 8" key="1">
    <citation type="submission" date="2019-04" db="EMBL/GenBank/DDBJ databases">
        <title>Phreatobacter aquaticus sp. nov.</title>
        <authorList>
            <person name="Choi A."/>
            <person name="Baek K."/>
        </authorList>
    </citation>
    <scope>NUCLEOTIDE SEQUENCE [LARGE SCALE GENOMIC DNA]</scope>
    <source>
        <strain evidence="7 8">NMCR1094</strain>
    </source>
</reference>
<dbReference type="AlphaFoldDB" id="A0A4D7QPH1"/>
<dbReference type="SMART" id="SM00138">
    <property type="entry name" value="MeTrc"/>
    <property type="match status" value="1"/>
</dbReference>
<dbReference type="Gene3D" id="3.40.50.150">
    <property type="entry name" value="Vaccinia Virus protein VP39"/>
    <property type="match status" value="1"/>
</dbReference>
<gene>
    <name evidence="7" type="ORF">E8L99_22595</name>
</gene>
<evidence type="ECO:0000256" key="2">
    <source>
        <dbReference type="ARBA" id="ARBA00012534"/>
    </source>
</evidence>
<proteinExistence type="predicted"/>
<keyword evidence="8" id="KW-1185">Reference proteome</keyword>
<dbReference type="GO" id="GO:0032259">
    <property type="term" value="P:methylation"/>
    <property type="evidence" value="ECO:0007669"/>
    <property type="project" value="UniProtKB-KW"/>
</dbReference>
<protein>
    <recommendedName>
        <fullName evidence="2">protein-glutamate O-methyltransferase</fullName>
        <ecNumber evidence="2">2.1.1.80</ecNumber>
    </recommendedName>
</protein>
<evidence type="ECO:0000256" key="5">
    <source>
        <dbReference type="ARBA" id="ARBA00022691"/>
    </source>
</evidence>
<dbReference type="SUPFAM" id="SSF53335">
    <property type="entry name" value="S-adenosyl-L-methionine-dependent methyltransferases"/>
    <property type="match status" value="1"/>
</dbReference>
<evidence type="ECO:0000256" key="1">
    <source>
        <dbReference type="ARBA" id="ARBA00001541"/>
    </source>
</evidence>
<dbReference type="InterPro" id="IPR050903">
    <property type="entry name" value="Bact_Chemotaxis_MeTrfase"/>
</dbReference>
<keyword evidence="4 7" id="KW-0808">Transferase</keyword>
<evidence type="ECO:0000256" key="4">
    <source>
        <dbReference type="ARBA" id="ARBA00022679"/>
    </source>
</evidence>
<dbReference type="SUPFAM" id="SSF47757">
    <property type="entry name" value="Chemotaxis receptor methyltransferase CheR, N-terminal domain"/>
    <property type="match status" value="1"/>
</dbReference>
<dbReference type="RefSeq" id="WP_137101678.1">
    <property type="nucleotide sequence ID" value="NZ_CP039865.1"/>
</dbReference>
<dbReference type="PROSITE" id="PS50123">
    <property type="entry name" value="CHER"/>
    <property type="match status" value="1"/>
</dbReference>
<dbReference type="EMBL" id="CP039865">
    <property type="protein sequence ID" value="QCK88351.1"/>
    <property type="molecule type" value="Genomic_DNA"/>
</dbReference>
<dbReference type="KEGG" id="paqt:E8L99_22595"/>
<dbReference type="PRINTS" id="PR00996">
    <property type="entry name" value="CHERMTFRASE"/>
</dbReference>